<feature type="region of interest" description="Disordered" evidence="1">
    <location>
        <begin position="1"/>
        <end position="59"/>
    </location>
</feature>
<feature type="compositionally biased region" description="Basic and acidic residues" evidence="1">
    <location>
        <begin position="8"/>
        <end position="18"/>
    </location>
</feature>
<organism evidence="2 3">
    <name type="scientific">Chitinophaga polysaccharea</name>
    <dbReference type="NCBI Taxonomy" id="1293035"/>
    <lineage>
        <taxon>Bacteria</taxon>
        <taxon>Pseudomonadati</taxon>
        <taxon>Bacteroidota</taxon>
        <taxon>Chitinophagia</taxon>
        <taxon>Chitinophagales</taxon>
        <taxon>Chitinophagaceae</taxon>
        <taxon>Chitinophaga</taxon>
    </lineage>
</organism>
<reference evidence="2 3" key="1">
    <citation type="submission" date="2019-06" db="EMBL/GenBank/DDBJ databases">
        <title>Sorghum-associated microbial communities from plants grown in Nebraska, USA.</title>
        <authorList>
            <person name="Schachtman D."/>
        </authorList>
    </citation>
    <scope>NUCLEOTIDE SEQUENCE [LARGE SCALE GENOMIC DNA]</scope>
    <source>
        <strain evidence="2 3">1209</strain>
    </source>
</reference>
<dbReference type="EMBL" id="VIWO01000001">
    <property type="protein sequence ID" value="TWF44642.1"/>
    <property type="molecule type" value="Genomic_DNA"/>
</dbReference>
<dbReference type="RefSeq" id="WP_145661862.1">
    <property type="nucleotide sequence ID" value="NZ_VIWO01000001.1"/>
</dbReference>
<evidence type="ECO:0000313" key="3">
    <source>
        <dbReference type="Proteomes" id="UP000320811"/>
    </source>
</evidence>
<proteinExistence type="predicted"/>
<comment type="caution">
    <text evidence="2">The sequence shown here is derived from an EMBL/GenBank/DDBJ whole genome shotgun (WGS) entry which is preliminary data.</text>
</comment>
<protein>
    <submittedName>
        <fullName evidence="2">Uncharacterized protein</fullName>
    </submittedName>
</protein>
<dbReference type="OrthoDB" id="678045at2"/>
<feature type="compositionally biased region" description="Basic and acidic residues" evidence="1">
    <location>
        <begin position="40"/>
        <end position="52"/>
    </location>
</feature>
<dbReference type="AlphaFoldDB" id="A0A561Q2Q5"/>
<dbReference type="Proteomes" id="UP000320811">
    <property type="component" value="Unassembled WGS sequence"/>
</dbReference>
<gene>
    <name evidence="2" type="ORF">FHW36_101562</name>
</gene>
<evidence type="ECO:0000313" key="2">
    <source>
        <dbReference type="EMBL" id="TWF44642.1"/>
    </source>
</evidence>
<evidence type="ECO:0000256" key="1">
    <source>
        <dbReference type="SAM" id="MobiDB-lite"/>
    </source>
</evidence>
<name>A0A561Q2Q5_9BACT</name>
<sequence>MKKKKTPGQHEDKLKKPVDILSQDKGTHTRNPLHGNLSEGPEKENKVVRDNDSNSQSKH</sequence>
<accession>A0A561Q2Q5</accession>
<keyword evidence="3" id="KW-1185">Reference proteome</keyword>